<keyword evidence="10" id="KW-0282">Flagellum</keyword>
<evidence type="ECO:0000256" key="2">
    <source>
        <dbReference type="ARBA" id="ARBA00009677"/>
    </source>
</evidence>
<dbReference type="InterPro" id="IPR001444">
    <property type="entry name" value="Flag_bb_rod_N"/>
</dbReference>
<dbReference type="Pfam" id="PF07559">
    <property type="entry name" value="FlgE_D2"/>
    <property type="match status" value="1"/>
</dbReference>
<dbReference type="Pfam" id="PF00460">
    <property type="entry name" value="Flg_bb_rod"/>
    <property type="match status" value="1"/>
</dbReference>
<evidence type="ECO:0000256" key="4">
    <source>
        <dbReference type="ARBA" id="ARBA00023143"/>
    </source>
</evidence>
<evidence type="ECO:0000259" key="7">
    <source>
        <dbReference type="Pfam" id="PF06429"/>
    </source>
</evidence>
<dbReference type="InterPro" id="IPR011491">
    <property type="entry name" value="FlgE_D2"/>
</dbReference>
<feature type="domain" description="Flagellar hook protein FlgE/F/G-like D1" evidence="9">
    <location>
        <begin position="82"/>
        <end position="133"/>
    </location>
</feature>
<dbReference type="InterPro" id="IPR020013">
    <property type="entry name" value="Flagellar_FlgE/F/G"/>
</dbReference>
<proteinExistence type="inferred from homology"/>
<evidence type="ECO:0000313" key="11">
    <source>
        <dbReference type="Proteomes" id="UP000592294"/>
    </source>
</evidence>
<dbReference type="Gene3D" id="2.60.98.20">
    <property type="entry name" value="Flagellar hook protein FlgE"/>
    <property type="match status" value="1"/>
</dbReference>
<dbReference type="InterPro" id="IPR037925">
    <property type="entry name" value="FlgE/F/G-like"/>
</dbReference>
<dbReference type="PANTHER" id="PTHR30435:SF1">
    <property type="entry name" value="FLAGELLAR HOOK PROTEIN FLGE"/>
    <property type="match status" value="1"/>
</dbReference>
<dbReference type="RefSeq" id="WP_176977591.1">
    <property type="nucleotide sequence ID" value="NZ_JABZEO010000013.1"/>
</dbReference>
<dbReference type="InterPro" id="IPR053967">
    <property type="entry name" value="LlgE_F_G-like_D1"/>
</dbReference>
<comment type="function">
    <text evidence="5">A flexible structure which links the flagellar filament to the drive apparatus in the basal body.</text>
</comment>
<feature type="domain" description="Flagellar basal body rod protein N-terminal" evidence="6">
    <location>
        <begin position="5"/>
        <end position="33"/>
    </location>
</feature>
<dbReference type="InterPro" id="IPR037058">
    <property type="entry name" value="Falgellar_hook_FlgE_sf"/>
</dbReference>
<dbReference type="EMBL" id="JABZEO010000013">
    <property type="protein sequence ID" value="NVZ10859.1"/>
    <property type="molecule type" value="Genomic_DNA"/>
</dbReference>
<evidence type="ECO:0000256" key="3">
    <source>
        <dbReference type="ARBA" id="ARBA00019015"/>
    </source>
</evidence>
<organism evidence="10 11">
    <name type="scientific">Allochromatium humboldtianum</name>
    <dbReference type="NCBI Taxonomy" id="504901"/>
    <lineage>
        <taxon>Bacteria</taxon>
        <taxon>Pseudomonadati</taxon>
        <taxon>Pseudomonadota</taxon>
        <taxon>Gammaproteobacteria</taxon>
        <taxon>Chromatiales</taxon>
        <taxon>Chromatiaceae</taxon>
        <taxon>Allochromatium</taxon>
    </lineage>
</organism>
<dbReference type="SUPFAM" id="SSF117143">
    <property type="entry name" value="Flagellar hook protein flgE"/>
    <property type="match status" value="1"/>
</dbReference>
<reference evidence="10 11" key="1">
    <citation type="submission" date="2020-06" db="EMBL/GenBank/DDBJ databases">
        <title>Whole-genome sequence of Allochromatium humboldtianum DSM 21881, type strain.</title>
        <authorList>
            <person name="Kyndt J.A."/>
            <person name="Meyer T.E."/>
        </authorList>
    </citation>
    <scope>NUCLEOTIDE SEQUENCE [LARGE SCALE GENOMIC DNA]</scope>
    <source>
        <strain evidence="10 11">DSM 21881</strain>
    </source>
</reference>
<comment type="subcellular location">
    <subcellularLocation>
        <location evidence="1 5">Bacterial flagellum basal body</location>
    </subcellularLocation>
</comment>
<name>A0A850R841_9GAMM</name>
<dbReference type="Pfam" id="PF06429">
    <property type="entry name" value="Flg_bbr_C"/>
    <property type="match status" value="1"/>
</dbReference>
<evidence type="ECO:0000259" key="8">
    <source>
        <dbReference type="Pfam" id="PF07559"/>
    </source>
</evidence>
<dbReference type="GO" id="GO:0071978">
    <property type="term" value="P:bacterial-type flagellum-dependent swarming motility"/>
    <property type="evidence" value="ECO:0007669"/>
    <property type="project" value="TreeGrafter"/>
</dbReference>
<evidence type="ECO:0000259" key="9">
    <source>
        <dbReference type="Pfam" id="PF22692"/>
    </source>
</evidence>
<dbReference type="Pfam" id="PF22692">
    <property type="entry name" value="LlgE_F_G_D1"/>
    <property type="match status" value="1"/>
</dbReference>
<feature type="domain" description="Flagellar hook protein FlgE D2" evidence="8">
    <location>
        <begin position="190"/>
        <end position="327"/>
    </location>
</feature>
<keyword evidence="10" id="KW-0966">Cell projection</keyword>
<dbReference type="GO" id="GO:0009424">
    <property type="term" value="C:bacterial-type flagellum hook"/>
    <property type="evidence" value="ECO:0007669"/>
    <property type="project" value="TreeGrafter"/>
</dbReference>
<evidence type="ECO:0000313" key="10">
    <source>
        <dbReference type="EMBL" id="NVZ10859.1"/>
    </source>
</evidence>
<dbReference type="NCBIfam" id="TIGR03506">
    <property type="entry name" value="FlgEFG_subfam"/>
    <property type="match status" value="1"/>
</dbReference>
<evidence type="ECO:0000256" key="5">
    <source>
        <dbReference type="RuleBase" id="RU362116"/>
    </source>
</evidence>
<keyword evidence="10" id="KW-0969">Cilium</keyword>
<accession>A0A850R841</accession>
<comment type="similarity">
    <text evidence="2 5">Belongs to the flagella basal body rod proteins family.</text>
</comment>
<dbReference type="PANTHER" id="PTHR30435">
    <property type="entry name" value="FLAGELLAR PROTEIN"/>
    <property type="match status" value="1"/>
</dbReference>
<evidence type="ECO:0000256" key="1">
    <source>
        <dbReference type="ARBA" id="ARBA00004117"/>
    </source>
</evidence>
<keyword evidence="4 5" id="KW-0975">Bacterial flagellum</keyword>
<dbReference type="Proteomes" id="UP000592294">
    <property type="component" value="Unassembled WGS sequence"/>
</dbReference>
<dbReference type="GO" id="GO:0009425">
    <property type="term" value="C:bacterial-type flagellum basal body"/>
    <property type="evidence" value="ECO:0007669"/>
    <property type="project" value="UniProtKB-SubCell"/>
</dbReference>
<protein>
    <recommendedName>
        <fullName evidence="3 5">Flagellar hook protein FlgE</fullName>
    </recommendedName>
</protein>
<dbReference type="AlphaFoldDB" id="A0A850R841"/>
<evidence type="ECO:0000259" key="6">
    <source>
        <dbReference type="Pfam" id="PF00460"/>
    </source>
</evidence>
<dbReference type="InterPro" id="IPR010930">
    <property type="entry name" value="Flg_bb/hook_C_dom"/>
</dbReference>
<dbReference type="GO" id="GO:0005829">
    <property type="term" value="C:cytosol"/>
    <property type="evidence" value="ECO:0007669"/>
    <property type="project" value="TreeGrafter"/>
</dbReference>
<keyword evidence="11" id="KW-1185">Reference proteome</keyword>
<feature type="domain" description="Flagellar basal-body/hook protein C-terminal" evidence="7">
    <location>
        <begin position="401"/>
        <end position="445"/>
    </location>
</feature>
<sequence>MSFSIGLSGLRAAAKDLEVTGNNIANSATIGFKKSRAEFADIYASSFGTCANKSAVGVRLAAVTQQFSQGNLELTGNTLDMAINGEGFFVLRNDTGQNEMVYTRNGTFQVDRDGYVVSSAGKRLQVYPPTIPESNIAAFDSGKLTDLQLPLDNIGANSTTEVDINFNLNADEEVIVDVDGPEFEWPQDLPDTVPDPNSYNWSTTYQVYDSLGSPRDVTMYFVKTGPLNWDVHVGMYDVNNANPPDPPLMIDATQAGPIPITFKTDGTIETVNGEEPPSEDAVIPILMPEDVFSDNGAEVLSASIKLDNATQYSSSKNSVIDLTQNGYSAGTLSGFDVDADGIVFARYSNGQSHILGQVAMANFKNPQGLAQIGDNNWAQSYGSGEPVYGAAGDGRLGSIQSCALENSNVDLTEELVNMITAQRNYEANAKTISTADQMTQTILNIR</sequence>
<dbReference type="NCBIfam" id="NF004238">
    <property type="entry name" value="PRK05682.1-1"/>
    <property type="match status" value="1"/>
</dbReference>
<comment type="caution">
    <text evidence="10">The sequence shown here is derived from an EMBL/GenBank/DDBJ whole genome shotgun (WGS) entry which is preliminary data.</text>
</comment>
<gene>
    <name evidence="10" type="primary">flgE</name>
    <name evidence="10" type="ORF">HW932_16470</name>
</gene>